<evidence type="ECO:0000256" key="7">
    <source>
        <dbReference type="SAM" id="Phobius"/>
    </source>
</evidence>
<feature type="transmembrane region" description="Helical" evidence="7">
    <location>
        <begin position="155"/>
        <end position="177"/>
    </location>
</feature>
<feature type="transmembrane region" description="Helical" evidence="7">
    <location>
        <begin position="98"/>
        <end position="116"/>
    </location>
</feature>
<feature type="transmembrane region" description="Helical" evidence="7">
    <location>
        <begin position="122"/>
        <end position="143"/>
    </location>
</feature>
<dbReference type="Pfam" id="PF07690">
    <property type="entry name" value="MFS_1"/>
    <property type="match status" value="1"/>
</dbReference>
<feature type="transmembrane region" description="Helical" evidence="7">
    <location>
        <begin position="398"/>
        <end position="418"/>
    </location>
</feature>
<protein>
    <submittedName>
        <fullName evidence="9">MFS transporter</fullName>
    </submittedName>
</protein>
<feature type="transmembrane region" description="Helical" evidence="7">
    <location>
        <begin position="369"/>
        <end position="392"/>
    </location>
</feature>
<evidence type="ECO:0000256" key="5">
    <source>
        <dbReference type="ARBA" id="ARBA00023136"/>
    </source>
</evidence>
<evidence type="ECO:0000256" key="2">
    <source>
        <dbReference type="ARBA" id="ARBA00022475"/>
    </source>
</evidence>
<keyword evidence="4 7" id="KW-1133">Transmembrane helix</keyword>
<gene>
    <name evidence="9" type="ORF">OG549_37695</name>
</gene>
<feature type="transmembrane region" description="Helical" evidence="7">
    <location>
        <begin position="278"/>
        <end position="298"/>
    </location>
</feature>
<sequence length="448" mass="46868">MSDRLSREKTSGGRSDRLAGEEPAAAFPLLTVLALMAGIFAVGSEELVVSPLLVDMAESFDTTVAVMALSVSTYGIGTAVGALLFAPLGDRGSRRLSLATGMAAFVLGTVLCAFAAGPGLFFTGRALAGLATGAFVPTAYAFVGDQISYRHRAKAMGIVVSSWSISLVLGVPMGSFLGQWASWRWTFGLLSILGVLVTCGLLRAGRESRPAADEVSLSSQDAPVTAAPAQGWLRSAARAFLAPRVPVYVLATFLNMLGFYGMYTYLGSALQFRFGSTSSMTGVMILLYGLGFSTSFVTGRWADERGKERVLVALLAGLVPALVLIPFVVRWTALLVLCLFLWGAMQSLVVTLLSTLLSESSPSHRGTILAFYSLATNLAVALGAALLGPLFTAYGFSAVGWVCAVVTLVAFALSLWAHRRGGGRVPSRDGGPEHALNSGNSSVVGSPQ</sequence>
<feature type="transmembrane region" description="Helical" evidence="7">
    <location>
        <begin position="310"/>
        <end position="328"/>
    </location>
</feature>
<dbReference type="InterPro" id="IPR050189">
    <property type="entry name" value="MFS_Efflux_Transporters"/>
</dbReference>
<dbReference type="EMBL" id="CP108318">
    <property type="protein sequence ID" value="WTW65913.1"/>
    <property type="molecule type" value="Genomic_DNA"/>
</dbReference>
<dbReference type="GO" id="GO:0005886">
    <property type="term" value="C:plasma membrane"/>
    <property type="evidence" value="ECO:0007669"/>
    <property type="project" value="UniProtKB-SubCell"/>
</dbReference>
<evidence type="ECO:0000313" key="9">
    <source>
        <dbReference type="EMBL" id="WTW65913.1"/>
    </source>
</evidence>
<dbReference type="InterPro" id="IPR011701">
    <property type="entry name" value="MFS"/>
</dbReference>
<dbReference type="PANTHER" id="PTHR43124">
    <property type="entry name" value="PURINE EFFLUX PUMP PBUE"/>
    <property type="match status" value="1"/>
</dbReference>
<accession>A0AAU2VEG9</accession>
<dbReference type="AlphaFoldDB" id="A0AAU2VEG9"/>
<evidence type="ECO:0000259" key="8">
    <source>
        <dbReference type="PROSITE" id="PS50850"/>
    </source>
</evidence>
<feature type="transmembrane region" description="Helical" evidence="7">
    <location>
        <begin position="183"/>
        <end position="202"/>
    </location>
</feature>
<keyword evidence="2" id="KW-1003">Cell membrane</keyword>
<evidence type="ECO:0000256" key="3">
    <source>
        <dbReference type="ARBA" id="ARBA00022692"/>
    </source>
</evidence>
<dbReference type="InterPro" id="IPR036259">
    <property type="entry name" value="MFS_trans_sf"/>
</dbReference>
<keyword evidence="3 7" id="KW-0812">Transmembrane</keyword>
<keyword evidence="5 7" id="KW-0472">Membrane</keyword>
<comment type="subcellular location">
    <subcellularLocation>
        <location evidence="1">Cell membrane</location>
        <topology evidence="1">Multi-pass membrane protein</topology>
    </subcellularLocation>
</comment>
<evidence type="ECO:0000256" key="6">
    <source>
        <dbReference type="SAM" id="MobiDB-lite"/>
    </source>
</evidence>
<dbReference type="InterPro" id="IPR020846">
    <property type="entry name" value="MFS_dom"/>
</dbReference>
<feature type="compositionally biased region" description="Polar residues" evidence="6">
    <location>
        <begin position="437"/>
        <end position="448"/>
    </location>
</feature>
<evidence type="ECO:0000256" key="4">
    <source>
        <dbReference type="ARBA" id="ARBA00022989"/>
    </source>
</evidence>
<dbReference type="Gene3D" id="1.20.1250.20">
    <property type="entry name" value="MFS general substrate transporter like domains"/>
    <property type="match status" value="1"/>
</dbReference>
<dbReference type="SUPFAM" id="SSF103473">
    <property type="entry name" value="MFS general substrate transporter"/>
    <property type="match status" value="1"/>
</dbReference>
<feature type="transmembrane region" description="Helical" evidence="7">
    <location>
        <begin position="245"/>
        <end position="266"/>
    </location>
</feature>
<feature type="transmembrane region" description="Helical" evidence="7">
    <location>
        <begin position="334"/>
        <end position="357"/>
    </location>
</feature>
<dbReference type="PANTHER" id="PTHR43124:SF3">
    <property type="entry name" value="CHLORAMPHENICOL EFFLUX PUMP RV0191"/>
    <property type="match status" value="1"/>
</dbReference>
<proteinExistence type="predicted"/>
<organism evidence="9">
    <name type="scientific">Streptomyces sp. NBC_00003</name>
    <dbReference type="NCBI Taxonomy" id="2903608"/>
    <lineage>
        <taxon>Bacteria</taxon>
        <taxon>Bacillati</taxon>
        <taxon>Actinomycetota</taxon>
        <taxon>Actinomycetes</taxon>
        <taxon>Kitasatosporales</taxon>
        <taxon>Streptomycetaceae</taxon>
        <taxon>Streptomyces</taxon>
    </lineage>
</organism>
<feature type="region of interest" description="Disordered" evidence="6">
    <location>
        <begin position="424"/>
        <end position="448"/>
    </location>
</feature>
<name>A0AAU2VEG9_9ACTN</name>
<feature type="transmembrane region" description="Helical" evidence="7">
    <location>
        <begin position="64"/>
        <end position="86"/>
    </location>
</feature>
<dbReference type="CDD" id="cd17324">
    <property type="entry name" value="MFS_NepI_like"/>
    <property type="match status" value="1"/>
</dbReference>
<dbReference type="GO" id="GO:0022857">
    <property type="term" value="F:transmembrane transporter activity"/>
    <property type="evidence" value="ECO:0007669"/>
    <property type="project" value="InterPro"/>
</dbReference>
<reference evidence="9" key="1">
    <citation type="submission" date="2022-10" db="EMBL/GenBank/DDBJ databases">
        <title>The complete genomes of actinobacterial strains from the NBC collection.</title>
        <authorList>
            <person name="Joergensen T.S."/>
            <person name="Alvarez Arevalo M."/>
            <person name="Sterndorff E.B."/>
            <person name="Faurdal D."/>
            <person name="Vuksanovic O."/>
            <person name="Mourched A.-S."/>
            <person name="Charusanti P."/>
            <person name="Shaw S."/>
            <person name="Blin K."/>
            <person name="Weber T."/>
        </authorList>
    </citation>
    <scope>NUCLEOTIDE SEQUENCE</scope>
    <source>
        <strain evidence="9">NBC_00003</strain>
    </source>
</reference>
<dbReference type="PROSITE" id="PS50850">
    <property type="entry name" value="MFS"/>
    <property type="match status" value="1"/>
</dbReference>
<feature type="transmembrane region" description="Helical" evidence="7">
    <location>
        <begin position="24"/>
        <end position="44"/>
    </location>
</feature>
<evidence type="ECO:0000256" key="1">
    <source>
        <dbReference type="ARBA" id="ARBA00004651"/>
    </source>
</evidence>
<feature type="domain" description="Major facilitator superfamily (MFS) profile" evidence="8">
    <location>
        <begin position="31"/>
        <end position="422"/>
    </location>
</feature>